<dbReference type="GO" id="GO:0043565">
    <property type="term" value="F:sequence-specific DNA binding"/>
    <property type="evidence" value="ECO:0007669"/>
    <property type="project" value="InterPro"/>
</dbReference>
<dbReference type="InterPro" id="IPR020449">
    <property type="entry name" value="Tscrpt_reg_AraC-type_HTH"/>
</dbReference>
<dbReference type="AlphaFoldDB" id="A0A2W5QF78"/>
<gene>
    <name evidence="7" type="ORF">DI555_16360</name>
</gene>
<dbReference type="InterPro" id="IPR011051">
    <property type="entry name" value="RmlC_Cupin_sf"/>
</dbReference>
<dbReference type="Gene3D" id="2.60.120.10">
    <property type="entry name" value="Jelly Rolls"/>
    <property type="match status" value="1"/>
</dbReference>
<dbReference type="Pfam" id="PF02311">
    <property type="entry name" value="AraC_binding"/>
    <property type="match status" value="1"/>
</dbReference>
<protein>
    <submittedName>
        <fullName evidence="7">AraC family transcriptional regulator</fullName>
    </submittedName>
</protein>
<dbReference type="SUPFAM" id="SSF51182">
    <property type="entry name" value="RmlC-like cupins"/>
    <property type="match status" value="1"/>
</dbReference>
<evidence type="ECO:0000256" key="4">
    <source>
        <dbReference type="ARBA" id="ARBA00023159"/>
    </source>
</evidence>
<keyword evidence="1" id="KW-0678">Repressor</keyword>
<keyword evidence="3" id="KW-0238">DNA-binding</keyword>
<keyword evidence="5" id="KW-0804">Transcription</keyword>
<dbReference type="PANTHER" id="PTHR11019:SF159">
    <property type="entry name" value="TRANSCRIPTIONAL REGULATOR-RELATED"/>
    <property type="match status" value="1"/>
</dbReference>
<evidence type="ECO:0000313" key="8">
    <source>
        <dbReference type="Proteomes" id="UP000249082"/>
    </source>
</evidence>
<dbReference type="InterPro" id="IPR014710">
    <property type="entry name" value="RmlC-like_jellyroll"/>
</dbReference>
<dbReference type="CDD" id="cd06124">
    <property type="entry name" value="cupin_NimR-like_N"/>
    <property type="match status" value="1"/>
</dbReference>
<organism evidence="7 8">
    <name type="scientific">Novosphingobium pentaromativorans</name>
    <dbReference type="NCBI Taxonomy" id="205844"/>
    <lineage>
        <taxon>Bacteria</taxon>
        <taxon>Pseudomonadati</taxon>
        <taxon>Pseudomonadota</taxon>
        <taxon>Alphaproteobacteria</taxon>
        <taxon>Sphingomonadales</taxon>
        <taxon>Sphingomonadaceae</taxon>
        <taxon>Novosphingobium</taxon>
    </lineage>
</organism>
<dbReference type="PANTHER" id="PTHR11019">
    <property type="entry name" value="HTH-TYPE TRANSCRIPTIONAL REGULATOR NIMR"/>
    <property type="match status" value="1"/>
</dbReference>
<evidence type="ECO:0000256" key="3">
    <source>
        <dbReference type="ARBA" id="ARBA00023125"/>
    </source>
</evidence>
<dbReference type="Pfam" id="PF12833">
    <property type="entry name" value="HTH_18"/>
    <property type="match status" value="1"/>
</dbReference>
<proteinExistence type="predicted"/>
<dbReference type="InterPro" id="IPR018060">
    <property type="entry name" value="HTH_AraC"/>
</dbReference>
<evidence type="ECO:0000256" key="1">
    <source>
        <dbReference type="ARBA" id="ARBA00022491"/>
    </source>
</evidence>
<dbReference type="Gene3D" id="1.10.10.60">
    <property type="entry name" value="Homeodomain-like"/>
    <property type="match status" value="2"/>
</dbReference>
<dbReference type="SMART" id="SM00342">
    <property type="entry name" value="HTH_ARAC"/>
    <property type="match status" value="1"/>
</dbReference>
<dbReference type="FunFam" id="1.10.10.60:FF:000132">
    <property type="entry name" value="AraC family transcriptional regulator"/>
    <property type="match status" value="1"/>
</dbReference>
<keyword evidence="4" id="KW-0010">Activator</keyword>
<dbReference type="InterPro" id="IPR003313">
    <property type="entry name" value="AraC-bd"/>
</dbReference>
<evidence type="ECO:0000313" key="7">
    <source>
        <dbReference type="EMBL" id="PZQ53393.1"/>
    </source>
</evidence>
<dbReference type="GO" id="GO:0003700">
    <property type="term" value="F:DNA-binding transcription factor activity"/>
    <property type="evidence" value="ECO:0007669"/>
    <property type="project" value="InterPro"/>
</dbReference>
<evidence type="ECO:0000256" key="2">
    <source>
        <dbReference type="ARBA" id="ARBA00023015"/>
    </source>
</evidence>
<evidence type="ECO:0000259" key="6">
    <source>
        <dbReference type="PROSITE" id="PS01124"/>
    </source>
</evidence>
<dbReference type="EMBL" id="QFPX01000015">
    <property type="protein sequence ID" value="PZQ53393.1"/>
    <property type="molecule type" value="Genomic_DNA"/>
</dbReference>
<accession>A0A2W5QF78</accession>
<dbReference type="SUPFAM" id="SSF46689">
    <property type="entry name" value="Homeodomain-like"/>
    <property type="match status" value="1"/>
</dbReference>
<keyword evidence="2" id="KW-0805">Transcription regulation</keyword>
<dbReference type="InterPro" id="IPR009057">
    <property type="entry name" value="Homeodomain-like_sf"/>
</dbReference>
<name>A0A2W5QF78_9SPHN</name>
<feature type="domain" description="HTH araC/xylS-type" evidence="6">
    <location>
        <begin position="163"/>
        <end position="259"/>
    </location>
</feature>
<sequence length="259" mass="28302">MGQPVEHRQSADFEDVPRPVVGVGNDYPASFELAEHTHRRGQFLYAASGVVAVSTPEGAWVAPPERAVWIPAGTPHSVRMVGAVRTRSVLIDQAASATLADTCRVVSVSPLLRQLLVAASEVPAEYAEEGRDGLVMALLVAEICLAPVIPIVVPFPRHTALAQRCHRFLESPRASETIDQWSDALAMNRRRFTRLFRRETGMSFAEWRQQACLSEALQRLAAGDSVTAIALDLGYDGPGNFSTMFKRVLGAPPSRYRAQ</sequence>
<dbReference type="PROSITE" id="PS01124">
    <property type="entry name" value="HTH_ARAC_FAMILY_2"/>
    <property type="match status" value="1"/>
</dbReference>
<reference evidence="7 8" key="1">
    <citation type="submission" date="2017-08" db="EMBL/GenBank/DDBJ databases">
        <title>Infants hospitalized years apart are colonized by the same room-sourced microbial strains.</title>
        <authorList>
            <person name="Brooks B."/>
            <person name="Olm M.R."/>
            <person name="Firek B.A."/>
            <person name="Baker R."/>
            <person name="Thomas B.C."/>
            <person name="Morowitz M.J."/>
            <person name="Banfield J.F."/>
        </authorList>
    </citation>
    <scope>NUCLEOTIDE SEQUENCE [LARGE SCALE GENOMIC DNA]</scope>
    <source>
        <strain evidence="7">S2_005_002_R2_33</strain>
    </source>
</reference>
<comment type="caution">
    <text evidence="7">The sequence shown here is derived from an EMBL/GenBank/DDBJ whole genome shotgun (WGS) entry which is preliminary data.</text>
</comment>
<evidence type="ECO:0000256" key="5">
    <source>
        <dbReference type="ARBA" id="ARBA00023163"/>
    </source>
</evidence>
<dbReference type="Proteomes" id="UP000249082">
    <property type="component" value="Unassembled WGS sequence"/>
</dbReference>
<dbReference type="PRINTS" id="PR00032">
    <property type="entry name" value="HTHARAC"/>
</dbReference>